<reference evidence="12 13" key="1">
    <citation type="submission" date="2017-09" db="EMBL/GenBank/DDBJ databases">
        <title>Large-scale bioinformatics analysis of Bacillus genomes uncovers conserved roles of natural products in bacterial physiology.</title>
        <authorList>
            <consortium name="Agbiome Team Llc"/>
            <person name="Bleich R.M."/>
            <person name="Grubbs K.J."/>
            <person name="Santa Maria K.C."/>
            <person name="Allen S.E."/>
            <person name="Farag S."/>
            <person name="Shank E.A."/>
            <person name="Bowers A."/>
        </authorList>
    </citation>
    <scope>NUCLEOTIDE SEQUENCE [LARGE SCALE GENOMIC DNA]</scope>
    <source>
        <strain evidence="12 13">AFS004017</strain>
    </source>
</reference>
<feature type="domain" description="SpaA-like prealbumin fold" evidence="10">
    <location>
        <begin position="2468"/>
        <end position="2554"/>
    </location>
</feature>
<feature type="domain" description="SpaA-like prealbumin fold" evidence="10">
    <location>
        <begin position="1145"/>
        <end position="1236"/>
    </location>
</feature>
<dbReference type="Pfam" id="PF05737">
    <property type="entry name" value="Collagen_bind"/>
    <property type="match status" value="4"/>
</dbReference>
<evidence type="ECO:0000256" key="7">
    <source>
        <dbReference type="SAM" id="MobiDB-lite"/>
    </source>
</evidence>
<feature type="region of interest" description="Disordered" evidence="7">
    <location>
        <begin position="169"/>
        <end position="197"/>
    </location>
</feature>
<dbReference type="InterPro" id="IPR008456">
    <property type="entry name" value="Collagen-bd_dom"/>
</dbReference>
<sequence>MKKLFNICLIVFVLFSQLASFPYNQVKAETLTGNSLFDTVEMKDATNQIIDEATNPKNLIQVGSNIHLEYAWSIKDYQTDSAVFQIPNALKVKNNQQGNLMADQQIIGQYFVTANDNKMKLVFNDQVKDSKGANGKINFDTVFNPDLKPGAKSVQLSFPLGTTAKSISVPVQVDNPASPTTNKDTAEQPTDEQKNSDALQPAVEQKNGDALQPAVEQKNGDALQPAVEQKNGDAQQPAVEQKNGDALQPAKEQKNGDAEQPTDNPGDKTTEQPVENPNPSPKQITENILTGVTLTDKDGKPFNNTDNRPNPDSITQIDFTWEVLKSLNVKEGDYFTFQLPEYFLVHNTITENLIDGSGNTIGSFVVTPDGKVTMTFNEYVDDYPNIAGHLNIRTEFNEVKITGTTEKQIPFPIKEKDVIIELDFKPKVTKSIDKKGVPDRPINMNQINWTVEMNKTKDTLTNAVFQDNIPKGASLNEDSIKVYYLEVDINGKTTRGAEVPKEEYELTSSSDKLNIAFKNETSKAYQIEYATKITDESVTSFKNEAKVSSKNQKDVSANATVTVSRGTHLEKTSKYNPKTQTIEWTITYNGDQRKIKKEAALLKDILDKDHKIDQSSIVVKNASYNDSGQIVTGDDATNFTVKETTEGFDLQFTTDIDSAYVITYTSKAADDVIADGEIENKIIADGGSSKTDKVTLQQQNIIKKHNKNAGDTDYNAKTTKWTIIVNDNNYVLNDAVIKDTFDFGGLTLQENSFKITDGSNELKLGHDYTLHVTDKGFEVKLAGIYKSNMDKTLTITYTTDFNYENLSKEKDNKSFKNTANLSWKDVNGDNKKSSSDDTFNPDGYTKGNGFKYGSYNAQTKEIKWDIGFNYNNMAIKDPSIVDVLRDNQKLIPESIEVRHMKLTGGAHGFEVSNPVPSSEYTIEYPTKDNNNTLTVHFKNEINSAYYISFKTSLAGEQINKRYDNYADLKDGSKTVTTVHGAFEITNGGSGVTKTAKQNDKYIDWSVSINASQSIIENAVVTDEPTDNQMLDEKSFHLYPTTVAVDGTLTKDTANELKEGTDYKLKIITDNDTGKQQFKVEFLHTIDRAYILEYRSLINADHNEKVSNKATITGHRLTLTKTEDVKFVEVKVSSGSGGGSASKGRGSLQIIKVDDKDQTVPLAGAEFTLYDQTGTTAIRPITTGDDGVAKFNNLRRDKYMIKETKAPKGYVISKELKEGILVELGSEEITTYTLTNKKFVGKVVLTKTDAHSGQKLEHAVFSLLDENKQVIPEHKELTTNNKGQITVDNLKPGTYYLQETTAPEHYKLDGRLIKVKIEEDQTTVINQPATNSLIPGSAILTKVDKDGKTLAGAEFSVRDRNNKIIPGYRKLTTNDQGQIEAKDLRPGDYQFVEEKAPKDYDIDKKPIEFTIVKSQKSAVIVTATNHLIKGGVTLTKADDIDGTALTDAVFKIVDVNDEKKVIRENVKTGADGKVTVKDLEPGTYKFIETEAPQDYTLNTDPITFTIDKSQRSFATVTATNSLKTGEVELLKVDEFGEKKPLKGAVFKLVDANNNEVPPHTNLTTDKEGKLKVSNLRPGTYKFIETAAPEHYVLRAEPIEFTIDRSQKETLLVKAENALKPGDVELTKVDDIDGIALEGAVFKIVDANDEKKVIRENVKTGADGKAIATGLRPGDYKFIEVTAPKYYDKNTNPIKFTITESQTTAATVTAKNSLTKGGIELTKVNAADEKETLEGAVFKIVNRDTNEDVHTGLVTNSKGMLVVDDLRPGNYKLIETKAPTYYDVNVEPIEFTIEKGQQKPLPLTFKNSLTKGQVKLIKEDDVDSKIALAGAVFKLQDATGKEIAKDLKTDDYGVLVIPDLAPGDYQFIETEAPAHYKLDQTPIKFTIKKGSKDDLPIPVTVKNSLLTGGVTLTKVDDVDSTTLEGAEFIIVDALNTKKIIRKGLTTDEHGKVTASDLRPGDYQFVEVKAPKDYTLSKDPIPFTIGKSQQENITVTATNSLTKGGVILTKIDDIDRTMLKDAVFKIVDMDGKEVRTNLVTDDNGEISVSNLRPGDYQFIETAAPEHYVLDETPIPFKIERNQTEKITVTGKNTLKKGSVELTKIDDIDTDTKLANAVFNLLDTDGELVEEGLKTNDEGKIIVENLRPGTYQFVETIAPEHYDLNKKPIEFTIKKSQTETLHVTAKNALTKGAVELSKVDDIDGTTLEGAVFNIVDMKGTVIHKDLVTNSKGKIEINDLRPGDYQFIETEAPKHYVLDETPINFTIEKGQKKTISLTAKNSLKQGSIELIKVDDLNDQTKLADAVFNLLDQNGKVLKRDLKTNSEGKIIVENLRPGTYQFVETTAPKHYDLDKKPIVVTVEKSQKDIATVTMKNSLTKGGVDLTKVDDVDGTTLEGAVFNIVDMKGTVIREKLTTNSQGKISVSDLRPGDYQFIETNAPKHYDLNKEPIPFTIEKGQAEPISVTAKNSLTKGAVELSKVDDIDGTALEGAVFKIVDDKNNDVRTDLTTVKDGKISVPDLRPGDYQFIETKAPEHYKLDSTPLKFTIKKSQAEKLQITATNSLIEGAVELIKVDDINPDTKLSDAVFNIIDAKGKVVRTNLTTDKDGKVSAFNLRPGDYQFVETKAPKDYDLNKTPIPFTIEKSQPAHVSVTAKNGLTKGGVELAKVDSLDAKETLEGAVFKITDMNGNDIRTNLVTNKDGKIIAKDLQPGDYQFIETKAPKHYDLNEDPIKFTIERSQTKHVFVTATNSLTKGSVELIKVDDVEENTTLEGAVFKIVNKDGHDVRTDLTTDKNGRLVVDELPPGDYEFIETKAPTHYDLNETPIKFTVKKGQEKIASVTATNSLTKGAVELSKVDDVDGTALKDAVFKIVDMNGNNVRSDLTTDKDGKISVSDLRPGDYQFIETKAPTHYDLNQNPIKFTVEKSQTATASVTATNSLTKGAVELTKVDDVDNSTLEGAIFKIVDHNDLDVRTDLTTDKGGKISVSDLRPGDYQFIETKAPTGYDLSAKPIPFTITKGQSQVTSVTALNSLTTGSMELTKIDMDHHGTLEGAIFNILDQDGKVVREGLKTDGHGKLIVNDLKPGNYQLVETKAPEGYQLDASPINFTIEKAQATPLQITVSNKKIDSSSGGDDKPVTPPNKEEETGKETSEELEKGNPETHGKETSEELEKGNPETHGKGTSEELEKENPETQINKQQDDRNKGKELPNTGHKNDPTQTVGILLLLAGLLSILATKRKKYY</sequence>
<feature type="domain" description="SpaA-like prealbumin fold" evidence="10">
    <location>
        <begin position="1810"/>
        <end position="1889"/>
    </location>
</feature>
<feature type="domain" description="SpaA-like prealbumin fold" evidence="10">
    <location>
        <begin position="2376"/>
        <end position="2462"/>
    </location>
</feature>
<feature type="domain" description="SpaA-like prealbumin fold" evidence="10">
    <location>
        <begin position="1716"/>
        <end position="1795"/>
    </location>
</feature>
<evidence type="ECO:0000256" key="4">
    <source>
        <dbReference type="ARBA" id="ARBA00022525"/>
    </source>
</evidence>
<feature type="domain" description="Collagen binding" evidence="9">
    <location>
        <begin position="849"/>
        <end position="971"/>
    </location>
</feature>
<feature type="domain" description="SpaA-like prealbumin fold" evidence="10">
    <location>
        <begin position="1907"/>
        <end position="1996"/>
    </location>
</feature>
<feature type="domain" description="Collagen binding" evidence="9">
    <location>
        <begin position="995"/>
        <end position="1117"/>
    </location>
</feature>
<gene>
    <name evidence="12" type="ORF">CN684_08105</name>
</gene>
<dbReference type="InterPro" id="IPR041033">
    <property type="entry name" value="SpaA_PFL_dom_1"/>
</dbReference>
<keyword evidence="8" id="KW-0812">Transmembrane</keyword>
<evidence type="ECO:0000313" key="13">
    <source>
        <dbReference type="Proteomes" id="UP000220045"/>
    </source>
</evidence>
<dbReference type="NCBIfam" id="TIGR01167">
    <property type="entry name" value="LPXTG_anchor"/>
    <property type="match status" value="1"/>
</dbReference>
<feature type="domain" description="SDR-like Ig" evidence="11">
    <location>
        <begin position="315"/>
        <end position="404"/>
    </location>
</feature>
<feature type="domain" description="SpaA-like prealbumin fold" evidence="10">
    <location>
        <begin position="2094"/>
        <end position="2181"/>
    </location>
</feature>
<feature type="region of interest" description="Disordered" evidence="7">
    <location>
        <begin position="228"/>
        <end position="313"/>
    </location>
</feature>
<evidence type="ECO:0000256" key="2">
    <source>
        <dbReference type="ARBA" id="ARBA00007257"/>
    </source>
</evidence>
<feature type="domain" description="Collagen binding" evidence="9">
    <location>
        <begin position="430"/>
        <end position="557"/>
    </location>
</feature>
<evidence type="ECO:0000256" key="3">
    <source>
        <dbReference type="ARBA" id="ARBA00022512"/>
    </source>
</evidence>
<feature type="domain" description="SpaA-like prealbumin fold" evidence="10">
    <location>
        <begin position="2562"/>
        <end position="2648"/>
    </location>
</feature>
<keyword evidence="3" id="KW-0134">Cell wall</keyword>
<keyword evidence="8" id="KW-0472">Membrane</keyword>
<dbReference type="SUPFAM" id="SSF49401">
    <property type="entry name" value="Bacterial adhesins"/>
    <property type="match status" value="7"/>
</dbReference>
<feature type="domain" description="SpaA-like prealbumin fold" evidence="10">
    <location>
        <begin position="3029"/>
        <end position="3117"/>
    </location>
</feature>
<comment type="subcellular location">
    <subcellularLocation>
        <location evidence="1">Secreted</location>
        <location evidence="1">Cell wall</location>
        <topology evidence="1">Peptidoglycan-anchor</topology>
    </subcellularLocation>
</comment>
<dbReference type="SUPFAM" id="SSF49478">
    <property type="entry name" value="Cna protein B-type domain"/>
    <property type="match status" value="21"/>
</dbReference>
<dbReference type="InterPro" id="IPR008966">
    <property type="entry name" value="Adhesion_dom_sf"/>
</dbReference>
<dbReference type="GO" id="GO:0007155">
    <property type="term" value="P:cell adhesion"/>
    <property type="evidence" value="ECO:0007669"/>
    <property type="project" value="InterPro"/>
</dbReference>
<dbReference type="PANTHER" id="PTHR36108">
    <property type="entry name" value="COLOSSIN-B-RELATED"/>
    <property type="match status" value="1"/>
</dbReference>
<feature type="domain" description="SpaA-like prealbumin fold" evidence="10">
    <location>
        <begin position="2936"/>
        <end position="3017"/>
    </location>
</feature>
<feature type="domain" description="SpaA-like prealbumin fold" evidence="10">
    <location>
        <begin position="2002"/>
        <end position="2088"/>
    </location>
</feature>
<evidence type="ECO:0000256" key="8">
    <source>
        <dbReference type="SAM" id="Phobius"/>
    </source>
</evidence>
<feature type="domain" description="SpaA-like prealbumin fold" evidence="10">
    <location>
        <begin position="1524"/>
        <end position="1609"/>
    </location>
</feature>
<feature type="domain" description="SpaA-like prealbumin fold" evidence="10">
    <location>
        <begin position="1240"/>
        <end position="1324"/>
    </location>
</feature>
<name>A0A2A7W256_9BACI</name>
<dbReference type="RefSeq" id="WP_098094061.1">
    <property type="nucleotide sequence ID" value="NZ_NUEL01000011.1"/>
</dbReference>
<feature type="domain" description="SpaA-like prealbumin fold" evidence="10">
    <location>
        <begin position="2749"/>
        <end position="2835"/>
    </location>
</feature>
<dbReference type="Gene3D" id="2.60.40.10">
    <property type="entry name" value="Immunoglobulins"/>
    <property type="match status" value="21"/>
</dbReference>
<evidence type="ECO:0000259" key="10">
    <source>
        <dbReference type="Pfam" id="PF17802"/>
    </source>
</evidence>
<dbReference type="Pfam" id="PF17802">
    <property type="entry name" value="SpaA"/>
    <property type="match status" value="21"/>
</dbReference>
<feature type="domain" description="SpaA-like prealbumin fold" evidence="10">
    <location>
        <begin position="1336"/>
        <end position="1422"/>
    </location>
</feature>
<comment type="similarity">
    <text evidence="2">Belongs to the serine-aspartate repeat-containing protein (SDr) family.</text>
</comment>
<feature type="compositionally biased region" description="Basic and acidic residues" evidence="7">
    <location>
        <begin position="3192"/>
        <end position="3201"/>
    </location>
</feature>
<dbReference type="PANTHER" id="PTHR36108:SF13">
    <property type="entry name" value="COLOSSIN-B-RELATED"/>
    <property type="match status" value="1"/>
</dbReference>
<keyword evidence="4" id="KW-0964">Secreted</keyword>
<feature type="domain" description="SpaA-like prealbumin fold" evidence="10">
    <location>
        <begin position="1430"/>
        <end position="1514"/>
    </location>
</feature>
<dbReference type="Proteomes" id="UP000220045">
    <property type="component" value="Unassembled WGS sequence"/>
</dbReference>
<dbReference type="InterPro" id="IPR013783">
    <property type="entry name" value="Ig-like_fold"/>
</dbReference>
<dbReference type="Gene3D" id="2.60.40.740">
    <property type="match status" value="5"/>
</dbReference>
<feature type="region of interest" description="Disordered" evidence="7">
    <location>
        <begin position="3115"/>
        <end position="3212"/>
    </location>
</feature>
<feature type="domain" description="SpaA-like prealbumin fold" evidence="10">
    <location>
        <begin position="2656"/>
        <end position="2738"/>
    </location>
</feature>
<feature type="domain" description="SpaA-like prealbumin fold" evidence="10">
    <location>
        <begin position="2281"/>
        <end position="2370"/>
    </location>
</feature>
<feature type="compositionally biased region" description="Polar residues" evidence="7">
    <location>
        <begin position="271"/>
        <end position="293"/>
    </location>
</feature>
<feature type="domain" description="SpaA-like prealbumin fold" evidence="10">
    <location>
        <begin position="2188"/>
        <end position="2273"/>
    </location>
</feature>
<evidence type="ECO:0000259" key="11">
    <source>
        <dbReference type="Pfam" id="PF17961"/>
    </source>
</evidence>
<feature type="domain" description="SpaA-like prealbumin fold" evidence="10">
    <location>
        <begin position="2843"/>
        <end position="2928"/>
    </location>
</feature>
<evidence type="ECO:0000313" key="12">
    <source>
        <dbReference type="EMBL" id="PEJ09204.1"/>
    </source>
</evidence>
<evidence type="ECO:0000256" key="6">
    <source>
        <dbReference type="ARBA" id="ARBA00023088"/>
    </source>
</evidence>
<keyword evidence="8" id="KW-1133">Transmembrane helix</keyword>
<keyword evidence="12" id="KW-0176">Collagen</keyword>
<evidence type="ECO:0000259" key="9">
    <source>
        <dbReference type="Pfam" id="PF05737"/>
    </source>
</evidence>
<dbReference type="InterPro" id="IPR041171">
    <property type="entry name" value="SDR_Ig"/>
</dbReference>
<feature type="domain" description="SDR-like Ig" evidence="11">
    <location>
        <begin position="64"/>
        <end position="146"/>
    </location>
</feature>
<dbReference type="EMBL" id="NUEL01000011">
    <property type="protein sequence ID" value="PEJ09204.1"/>
    <property type="molecule type" value="Genomic_DNA"/>
</dbReference>
<comment type="caution">
    <text evidence="12">The sequence shown here is derived from an EMBL/GenBank/DDBJ whole genome shotgun (WGS) entry which is preliminary data.</text>
</comment>
<feature type="domain" description="SpaA-like prealbumin fold" evidence="10">
    <location>
        <begin position="1620"/>
        <end position="1708"/>
    </location>
</feature>
<feature type="transmembrane region" description="Helical" evidence="8">
    <location>
        <begin position="3212"/>
        <end position="3230"/>
    </location>
</feature>
<organism evidence="12 13">
    <name type="scientific">Bacillus wiedmannii</name>
    <dbReference type="NCBI Taxonomy" id="1890302"/>
    <lineage>
        <taxon>Bacteria</taxon>
        <taxon>Bacillati</taxon>
        <taxon>Bacillota</taxon>
        <taxon>Bacilli</taxon>
        <taxon>Bacillales</taxon>
        <taxon>Bacillaceae</taxon>
        <taxon>Bacillus</taxon>
        <taxon>Bacillus cereus group</taxon>
    </lineage>
</organism>
<dbReference type="Pfam" id="PF17961">
    <property type="entry name" value="Big_8"/>
    <property type="match status" value="2"/>
</dbReference>
<dbReference type="InterPro" id="IPR011252">
    <property type="entry name" value="Fibrogen-bd_dom1"/>
</dbReference>
<feature type="compositionally biased region" description="Polar residues" evidence="7">
    <location>
        <begin position="302"/>
        <end position="313"/>
    </location>
</feature>
<evidence type="ECO:0000256" key="5">
    <source>
        <dbReference type="ARBA" id="ARBA00022729"/>
    </source>
</evidence>
<protein>
    <submittedName>
        <fullName evidence="12">Collagen-binding protein</fullName>
    </submittedName>
</protein>
<accession>A0A2A7W256</accession>
<proteinExistence type="inferred from homology"/>
<keyword evidence="6" id="KW-0572">Peptidoglycan-anchor</keyword>
<dbReference type="GO" id="GO:0005518">
    <property type="term" value="F:collagen binding"/>
    <property type="evidence" value="ECO:0007669"/>
    <property type="project" value="InterPro"/>
</dbReference>
<feature type="domain" description="Collagen binding" evidence="9">
    <location>
        <begin position="569"/>
        <end position="699"/>
    </location>
</feature>
<feature type="compositionally biased region" description="Basic and acidic residues" evidence="7">
    <location>
        <begin position="3118"/>
        <end position="3185"/>
    </location>
</feature>
<dbReference type="Gene3D" id="2.60.40.1280">
    <property type="match status" value="2"/>
</dbReference>
<evidence type="ECO:0000256" key="1">
    <source>
        <dbReference type="ARBA" id="ARBA00004168"/>
    </source>
</evidence>
<keyword evidence="5" id="KW-0732">Signal</keyword>